<dbReference type="SMART" id="SM00054">
    <property type="entry name" value="EFh"/>
    <property type="match status" value="3"/>
</dbReference>
<proteinExistence type="predicted"/>
<keyword evidence="1" id="KW-0677">Repeat</keyword>
<dbReference type="InterPro" id="IPR011992">
    <property type="entry name" value="EF-hand-dom_pair"/>
</dbReference>
<keyword evidence="2" id="KW-0106">Calcium</keyword>
<evidence type="ECO:0000313" key="6">
    <source>
        <dbReference type="Proteomes" id="UP001165160"/>
    </source>
</evidence>
<feature type="compositionally biased region" description="Polar residues" evidence="3">
    <location>
        <begin position="1"/>
        <end position="12"/>
    </location>
</feature>
<evidence type="ECO:0000256" key="1">
    <source>
        <dbReference type="ARBA" id="ARBA00022737"/>
    </source>
</evidence>
<evidence type="ECO:0000259" key="4">
    <source>
        <dbReference type="PROSITE" id="PS50222"/>
    </source>
</evidence>
<dbReference type="CDD" id="cd00051">
    <property type="entry name" value="EFh"/>
    <property type="match status" value="1"/>
</dbReference>
<organism evidence="5 6">
    <name type="scientific">Triparma verrucosa</name>
    <dbReference type="NCBI Taxonomy" id="1606542"/>
    <lineage>
        <taxon>Eukaryota</taxon>
        <taxon>Sar</taxon>
        <taxon>Stramenopiles</taxon>
        <taxon>Ochrophyta</taxon>
        <taxon>Bolidophyceae</taxon>
        <taxon>Parmales</taxon>
        <taxon>Triparmaceae</taxon>
        <taxon>Triparma</taxon>
    </lineage>
</organism>
<protein>
    <recommendedName>
        <fullName evidence="4">EF-hand domain-containing protein</fullName>
    </recommendedName>
</protein>
<evidence type="ECO:0000256" key="3">
    <source>
        <dbReference type="SAM" id="MobiDB-lite"/>
    </source>
</evidence>
<feature type="region of interest" description="Disordered" evidence="3">
    <location>
        <begin position="1"/>
        <end position="25"/>
    </location>
</feature>
<comment type="caution">
    <text evidence="5">The sequence shown here is derived from an EMBL/GenBank/DDBJ whole genome shotgun (WGS) entry which is preliminary data.</text>
</comment>
<accession>A0A9W7BV48</accession>
<name>A0A9W7BV48_9STRA</name>
<dbReference type="PANTHER" id="PTHR23050">
    <property type="entry name" value="CALCIUM BINDING PROTEIN"/>
    <property type="match status" value="1"/>
</dbReference>
<dbReference type="Pfam" id="PF13202">
    <property type="entry name" value="EF-hand_5"/>
    <property type="match status" value="1"/>
</dbReference>
<dbReference type="AlphaFoldDB" id="A0A9W7BV48"/>
<reference evidence="6" key="1">
    <citation type="journal article" date="2023" name="Commun. Biol.">
        <title>Genome analysis of Parmales, the sister group of diatoms, reveals the evolutionary specialization of diatoms from phago-mixotrophs to photoautotrophs.</title>
        <authorList>
            <person name="Ban H."/>
            <person name="Sato S."/>
            <person name="Yoshikawa S."/>
            <person name="Yamada K."/>
            <person name="Nakamura Y."/>
            <person name="Ichinomiya M."/>
            <person name="Sato N."/>
            <person name="Blanc-Mathieu R."/>
            <person name="Endo H."/>
            <person name="Kuwata A."/>
            <person name="Ogata H."/>
        </authorList>
    </citation>
    <scope>NUCLEOTIDE SEQUENCE [LARGE SCALE GENOMIC DNA]</scope>
    <source>
        <strain evidence="6">NIES 3699</strain>
    </source>
</reference>
<dbReference type="EMBL" id="BRXX01000133">
    <property type="protein sequence ID" value="GMH92935.1"/>
    <property type="molecule type" value="Genomic_DNA"/>
</dbReference>
<feature type="domain" description="EF-hand" evidence="4">
    <location>
        <begin position="266"/>
        <end position="295"/>
    </location>
</feature>
<gene>
    <name evidence="5" type="ORF">TrVE_jg10860</name>
</gene>
<dbReference type="InterPro" id="IPR002048">
    <property type="entry name" value="EF_hand_dom"/>
</dbReference>
<dbReference type="SUPFAM" id="SSF47473">
    <property type="entry name" value="EF-hand"/>
    <property type="match status" value="1"/>
</dbReference>
<feature type="domain" description="EF-hand" evidence="4">
    <location>
        <begin position="223"/>
        <end position="258"/>
    </location>
</feature>
<evidence type="ECO:0000256" key="2">
    <source>
        <dbReference type="ARBA" id="ARBA00022837"/>
    </source>
</evidence>
<dbReference type="Proteomes" id="UP001165160">
    <property type="component" value="Unassembled WGS sequence"/>
</dbReference>
<dbReference type="Gene3D" id="1.10.238.10">
    <property type="entry name" value="EF-hand"/>
    <property type="match status" value="1"/>
</dbReference>
<sequence length="298" mass="33340">MGNCAASGNSGAPGSVRPENGAPNGSVEEIILSASYADGQPKNGKRPTDIKLNMENLNPVQKRIVIALQATKQKPQFADVNFTKILLKFSKIRTTINNVKEIFSNVDDDKDGYIDEAQIQICLQKLKSDIQLSELHDFFVVSAVSKAEKEEANKLNQKEFLVALSICYVLRTIPALSTPAGRRSSIDGMIPDLSKQGSQTTPKQRPRKNSVTGLFSTNDKLKESFDLMVHAYLLFDRDAKGYINKSDLGNVMKEDGAGEGQFFLDEERWNEMDWNHDGTIEFSEFIYTFSRWVDIDED</sequence>
<feature type="region of interest" description="Disordered" evidence="3">
    <location>
        <begin position="179"/>
        <end position="212"/>
    </location>
</feature>
<dbReference type="PROSITE" id="PS50222">
    <property type="entry name" value="EF_HAND_2"/>
    <property type="match status" value="3"/>
</dbReference>
<dbReference type="GO" id="GO:0005509">
    <property type="term" value="F:calcium ion binding"/>
    <property type="evidence" value="ECO:0007669"/>
    <property type="project" value="InterPro"/>
</dbReference>
<feature type="domain" description="EF-hand" evidence="4">
    <location>
        <begin position="94"/>
        <end position="129"/>
    </location>
</feature>
<feature type="compositionally biased region" description="Polar residues" evidence="3">
    <location>
        <begin position="195"/>
        <end position="212"/>
    </location>
</feature>
<dbReference type="InterPro" id="IPR050145">
    <property type="entry name" value="Centrin_CML-like"/>
</dbReference>
<keyword evidence="6" id="KW-1185">Reference proteome</keyword>
<evidence type="ECO:0000313" key="5">
    <source>
        <dbReference type="EMBL" id="GMH92935.1"/>
    </source>
</evidence>